<dbReference type="SMART" id="SM00054">
    <property type="entry name" value="EFh"/>
    <property type="match status" value="2"/>
</dbReference>
<dbReference type="Pfam" id="PF13499">
    <property type="entry name" value="EF-hand_7"/>
    <property type="match status" value="1"/>
</dbReference>
<dbReference type="PANTHER" id="PTHR28661">
    <property type="entry name" value="SJOEGREN SYNDROME NUCLEAR AUTOANTIGEN 1"/>
    <property type="match status" value="1"/>
</dbReference>
<accession>A0A7S1C955</accession>
<evidence type="ECO:0000256" key="2">
    <source>
        <dbReference type="SAM" id="Coils"/>
    </source>
</evidence>
<organism evidence="4">
    <name type="scientific">Bicosoecida sp. CB-2014</name>
    <dbReference type="NCBI Taxonomy" id="1486930"/>
    <lineage>
        <taxon>Eukaryota</taxon>
        <taxon>Sar</taxon>
        <taxon>Stramenopiles</taxon>
        <taxon>Bigyra</taxon>
        <taxon>Opalozoa</taxon>
        <taxon>Bicosoecida</taxon>
    </lineage>
</organism>
<keyword evidence="1" id="KW-0106">Calcium</keyword>
<dbReference type="InterPro" id="IPR033362">
    <property type="entry name" value="SSNA1_fam"/>
</dbReference>
<dbReference type="SUPFAM" id="SSF47473">
    <property type="entry name" value="EF-hand"/>
    <property type="match status" value="1"/>
</dbReference>
<dbReference type="Gene3D" id="1.10.287.1490">
    <property type="match status" value="1"/>
</dbReference>
<keyword evidence="2" id="KW-0175">Coiled coil</keyword>
<dbReference type="GO" id="GO:0005509">
    <property type="term" value="F:calcium ion binding"/>
    <property type="evidence" value="ECO:0007669"/>
    <property type="project" value="InterPro"/>
</dbReference>
<sequence length="198" mass="22263">MASAIRDAVGMAFEKYDRDRSGWVDSYELAALCQSLGTPLSHAEASGAMRYLDKDGSGKVEKEEFIDWWLGRGRAGGAARDLDGDGRVDEMEARLGRVAQAGSTEALRLHIEKIRSDRDMIQREVLELQEDRARVQKQMGDLEEALSRINEDLARRYAGRNDIDTVLRETESAYMTILSSSKSLLLAVQRHIPRFESL</sequence>
<dbReference type="PROSITE" id="PS50222">
    <property type="entry name" value="EF_HAND_2"/>
    <property type="match status" value="2"/>
</dbReference>
<dbReference type="PANTHER" id="PTHR28661:SF1">
    <property type="entry name" value="MICROTUBULE NUCLEATION FACTOR SSNA1"/>
    <property type="match status" value="1"/>
</dbReference>
<evidence type="ECO:0000259" key="3">
    <source>
        <dbReference type="PROSITE" id="PS50222"/>
    </source>
</evidence>
<dbReference type="InterPro" id="IPR011992">
    <property type="entry name" value="EF-hand-dom_pair"/>
</dbReference>
<dbReference type="EMBL" id="HBFS01007067">
    <property type="protein sequence ID" value="CAD8911595.1"/>
    <property type="molecule type" value="Transcribed_RNA"/>
</dbReference>
<dbReference type="GO" id="GO:0036064">
    <property type="term" value="C:ciliary basal body"/>
    <property type="evidence" value="ECO:0007669"/>
    <property type="project" value="TreeGrafter"/>
</dbReference>
<dbReference type="Gene3D" id="1.10.238.10">
    <property type="entry name" value="EF-hand"/>
    <property type="match status" value="1"/>
</dbReference>
<dbReference type="InterPro" id="IPR018247">
    <property type="entry name" value="EF_Hand_1_Ca_BS"/>
</dbReference>
<gene>
    <name evidence="4" type="ORF">BSP0115_LOCUS4813</name>
</gene>
<protein>
    <recommendedName>
        <fullName evidence="3">EF-hand domain-containing protein</fullName>
    </recommendedName>
</protein>
<feature type="domain" description="EF-hand" evidence="3">
    <location>
        <begin position="4"/>
        <end position="39"/>
    </location>
</feature>
<dbReference type="AlphaFoldDB" id="A0A7S1C955"/>
<evidence type="ECO:0000313" key="4">
    <source>
        <dbReference type="EMBL" id="CAD8911595.1"/>
    </source>
</evidence>
<dbReference type="InterPro" id="IPR002048">
    <property type="entry name" value="EF_hand_dom"/>
</dbReference>
<evidence type="ECO:0000256" key="1">
    <source>
        <dbReference type="ARBA" id="ARBA00022837"/>
    </source>
</evidence>
<dbReference type="PROSITE" id="PS00018">
    <property type="entry name" value="EF_HAND_1"/>
    <property type="match status" value="2"/>
</dbReference>
<name>A0A7S1C955_9STRA</name>
<proteinExistence type="predicted"/>
<feature type="coiled-coil region" evidence="2">
    <location>
        <begin position="111"/>
        <end position="152"/>
    </location>
</feature>
<reference evidence="4" key="1">
    <citation type="submission" date="2021-01" db="EMBL/GenBank/DDBJ databases">
        <authorList>
            <person name="Corre E."/>
            <person name="Pelletier E."/>
            <person name="Niang G."/>
            <person name="Scheremetjew M."/>
            <person name="Finn R."/>
            <person name="Kale V."/>
            <person name="Holt S."/>
            <person name="Cochrane G."/>
            <person name="Meng A."/>
            <person name="Brown T."/>
            <person name="Cohen L."/>
        </authorList>
    </citation>
    <scope>NUCLEOTIDE SEQUENCE</scope>
    <source>
        <strain evidence="4">Ms1</strain>
    </source>
</reference>
<feature type="domain" description="EF-hand" evidence="3">
    <location>
        <begin position="40"/>
        <end position="75"/>
    </location>
</feature>
<dbReference type="CDD" id="cd00051">
    <property type="entry name" value="EFh"/>
    <property type="match status" value="1"/>
</dbReference>